<comment type="caution">
    <text evidence="1">The sequence shown here is derived from an EMBL/GenBank/DDBJ whole genome shotgun (WGS) entry which is preliminary data.</text>
</comment>
<protein>
    <submittedName>
        <fullName evidence="1">Uncharacterized protein</fullName>
    </submittedName>
</protein>
<evidence type="ECO:0000313" key="2">
    <source>
        <dbReference type="Proteomes" id="UP000287651"/>
    </source>
</evidence>
<dbReference type="EMBL" id="AMZH03000795">
    <property type="protein sequence ID" value="RRT81922.1"/>
    <property type="molecule type" value="Genomic_DNA"/>
</dbReference>
<dbReference type="Proteomes" id="UP000287651">
    <property type="component" value="Unassembled WGS sequence"/>
</dbReference>
<dbReference type="AlphaFoldDB" id="A0A427B067"/>
<proteinExistence type="predicted"/>
<name>A0A427B067_ENSVE</name>
<organism evidence="1 2">
    <name type="scientific">Ensete ventricosum</name>
    <name type="common">Abyssinian banana</name>
    <name type="synonym">Musa ensete</name>
    <dbReference type="NCBI Taxonomy" id="4639"/>
    <lineage>
        <taxon>Eukaryota</taxon>
        <taxon>Viridiplantae</taxon>
        <taxon>Streptophyta</taxon>
        <taxon>Embryophyta</taxon>
        <taxon>Tracheophyta</taxon>
        <taxon>Spermatophyta</taxon>
        <taxon>Magnoliopsida</taxon>
        <taxon>Liliopsida</taxon>
        <taxon>Zingiberales</taxon>
        <taxon>Musaceae</taxon>
        <taxon>Ensete</taxon>
    </lineage>
</organism>
<sequence>MSLPELHFLGQLRQAGADGGAGVMERVPVEPAAEGAGVGGRRAQAAGFLASLLGEHRPGVAVAGGADGQRGSTLGGLW</sequence>
<gene>
    <name evidence="1" type="ORF">B296_00000213</name>
</gene>
<accession>A0A427B067</accession>
<evidence type="ECO:0000313" key="1">
    <source>
        <dbReference type="EMBL" id="RRT81922.1"/>
    </source>
</evidence>
<reference evidence="1 2" key="1">
    <citation type="journal article" date="2014" name="Agronomy (Basel)">
        <title>A Draft Genome Sequence for Ensete ventricosum, the Drought-Tolerant Tree Against Hunger.</title>
        <authorList>
            <person name="Harrison J."/>
            <person name="Moore K.A."/>
            <person name="Paszkiewicz K."/>
            <person name="Jones T."/>
            <person name="Grant M."/>
            <person name="Ambacheew D."/>
            <person name="Muzemil S."/>
            <person name="Studholme D.J."/>
        </authorList>
    </citation>
    <scope>NUCLEOTIDE SEQUENCE [LARGE SCALE GENOMIC DNA]</scope>
</reference>